<dbReference type="EMBL" id="JAEPQZ010000004">
    <property type="protein sequence ID" value="KAG2182093.1"/>
    <property type="molecule type" value="Genomic_DNA"/>
</dbReference>
<dbReference type="InterPro" id="IPR004394">
    <property type="entry name" value="Iojap/RsfS/C7orf30"/>
</dbReference>
<dbReference type="OrthoDB" id="21330at2759"/>
<organism evidence="3 4">
    <name type="scientific">Mortierella isabellina</name>
    <name type="common">Filamentous fungus</name>
    <name type="synonym">Umbelopsis isabellina</name>
    <dbReference type="NCBI Taxonomy" id="91625"/>
    <lineage>
        <taxon>Eukaryota</taxon>
        <taxon>Fungi</taxon>
        <taxon>Fungi incertae sedis</taxon>
        <taxon>Mucoromycota</taxon>
        <taxon>Mucoromycotina</taxon>
        <taxon>Umbelopsidomycetes</taxon>
        <taxon>Umbelopsidales</taxon>
        <taxon>Umbelopsidaceae</taxon>
        <taxon>Umbelopsis</taxon>
    </lineage>
</organism>
<proteinExistence type="inferred from homology"/>
<comment type="similarity">
    <text evidence="1">Belongs to the Iojap/RsfS family.</text>
</comment>
<evidence type="ECO:0000313" key="4">
    <source>
        <dbReference type="Proteomes" id="UP000654370"/>
    </source>
</evidence>
<dbReference type="Gene3D" id="3.30.460.10">
    <property type="entry name" value="Beta Polymerase, domain 2"/>
    <property type="match status" value="1"/>
</dbReference>
<dbReference type="HAMAP" id="MF_01477">
    <property type="entry name" value="Iojap_RsfS"/>
    <property type="match status" value="1"/>
</dbReference>
<dbReference type="InterPro" id="IPR043519">
    <property type="entry name" value="NT_sf"/>
</dbReference>
<feature type="compositionally biased region" description="Basic and acidic residues" evidence="2">
    <location>
        <begin position="52"/>
        <end position="70"/>
    </location>
</feature>
<dbReference type="SUPFAM" id="SSF81301">
    <property type="entry name" value="Nucleotidyltransferase"/>
    <property type="match status" value="1"/>
</dbReference>
<dbReference type="NCBIfam" id="TIGR00090">
    <property type="entry name" value="rsfS_iojap_ybeB"/>
    <property type="match status" value="1"/>
</dbReference>
<evidence type="ECO:0000313" key="3">
    <source>
        <dbReference type="EMBL" id="KAG2182093.1"/>
    </source>
</evidence>
<dbReference type="AlphaFoldDB" id="A0A8H7UJH7"/>
<dbReference type="GO" id="GO:0090071">
    <property type="term" value="P:negative regulation of ribosome biogenesis"/>
    <property type="evidence" value="ECO:0007669"/>
    <property type="project" value="TreeGrafter"/>
</dbReference>
<dbReference type="Proteomes" id="UP000654370">
    <property type="component" value="Unassembled WGS sequence"/>
</dbReference>
<comment type="caution">
    <text evidence="3">The sequence shown here is derived from an EMBL/GenBank/DDBJ whole genome shotgun (WGS) entry which is preliminary data.</text>
</comment>
<protein>
    <recommendedName>
        <fullName evidence="5">Ribosomal silencing factor RsfS</fullName>
    </recommendedName>
</protein>
<dbReference type="PANTHER" id="PTHR21043">
    <property type="entry name" value="IOJAP SUPERFAMILY ORTHOLOG"/>
    <property type="match status" value="1"/>
</dbReference>
<reference evidence="3" key="1">
    <citation type="submission" date="2020-12" db="EMBL/GenBank/DDBJ databases">
        <title>Metabolic potential, ecology and presence of endohyphal bacteria is reflected in genomic diversity of Mucoromycotina.</title>
        <authorList>
            <person name="Muszewska A."/>
            <person name="Okrasinska A."/>
            <person name="Steczkiewicz K."/>
            <person name="Drgas O."/>
            <person name="Orlowska M."/>
            <person name="Perlinska-Lenart U."/>
            <person name="Aleksandrzak-Piekarczyk T."/>
            <person name="Szatraj K."/>
            <person name="Zielenkiewicz U."/>
            <person name="Pilsyk S."/>
            <person name="Malc E."/>
            <person name="Mieczkowski P."/>
            <person name="Kruszewska J.S."/>
            <person name="Biernat P."/>
            <person name="Pawlowska J."/>
        </authorList>
    </citation>
    <scope>NUCLEOTIDE SEQUENCE</scope>
    <source>
        <strain evidence="3">WA0000067209</strain>
    </source>
</reference>
<dbReference type="GO" id="GO:0043023">
    <property type="term" value="F:ribosomal large subunit binding"/>
    <property type="evidence" value="ECO:0007669"/>
    <property type="project" value="TreeGrafter"/>
</dbReference>
<feature type="region of interest" description="Disordered" evidence="2">
    <location>
        <begin position="46"/>
        <end position="72"/>
    </location>
</feature>
<evidence type="ECO:0000256" key="1">
    <source>
        <dbReference type="ARBA" id="ARBA00010574"/>
    </source>
</evidence>
<evidence type="ECO:0000256" key="2">
    <source>
        <dbReference type="SAM" id="MobiDB-lite"/>
    </source>
</evidence>
<dbReference type="Pfam" id="PF02410">
    <property type="entry name" value="RsfS"/>
    <property type="match status" value="1"/>
</dbReference>
<dbReference type="GO" id="GO:0017148">
    <property type="term" value="P:negative regulation of translation"/>
    <property type="evidence" value="ECO:0007669"/>
    <property type="project" value="TreeGrafter"/>
</dbReference>
<accession>A0A8H7UJH7</accession>
<gene>
    <name evidence="3" type="ORF">INT43_007020</name>
</gene>
<evidence type="ECO:0008006" key="5">
    <source>
        <dbReference type="Google" id="ProtNLM"/>
    </source>
</evidence>
<dbReference type="PANTHER" id="PTHR21043:SF0">
    <property type="entry name" value="MITOCHONDRIAL ASSEMBLY OF RIBOSOMAL LARGE SUBUNIT PROTEIN 1"/>
    <property type="match status" value="1"/>
</dbReference>
<sequence>MFLLRRSALNLKAVITPVRPSTKLSQHLTFSRIPANLVAPLPSRRWLTSGTKDSKESLVEHETEEEKLSPEDLAAFEAELSSSSEKDEADDQDWFVDADYEQDNAGLHQSDFIPLWQRRATGEVAASTAAANMIKDKKVKLSSVLALLEESKAENVSVIDMRSKCDWTDFMIVAESSRGERFLNSIADELVGVLGKAQKSDPSMSSLPKPNVEGQKEGSDWLLVDAGPFIIHLFTPEARVQYDLENLWANVPDDPLLRVESKGLNADQLKDEVEQSIGKPVIN</sequence>
<name>A0A8H7UJH7_MORIS</name>
<keyword evidence="4" id="KW-1185">Reference proteome</keyword>